<evidence type="ECO:0000256" key="2">
    <source>
        <dbReference type="ARBA" id="ARBA00006739"/>
    </source>
</evidence>
<dbReference type="GO" id="GO:0016757">
    <property type="term" value="F:glycosyltransferase activity"/>
    <property type="evidence" value="ECO:0007669"/>
    <property type="project" value="UniProtKB-KW"/>
</dbReference>
<dbReference type="RefSeq" id="WP_163796742.1">
    <property type="nucleotide sequence ID" value="NZ_AP022588.1"/>
</dbReference>
<comment type="pathway">
    <text evidence="1">Cell wall biogenesis; cell wall polysaccharide biosynthesis.</text>
</comment>
<dbReference type="GO" id="GO:0071555">
    <property type="term" value="P:cell wall organization"/>
    <property type="evidence" value="ECO:0007669"/>
    <property type="project" value="UniProtKB-KW"/>
</dbReference>
<evidence type="ECO:0000313" key="8">
    <source>
        <dbReference type="Proteomes" id="UP000467193"/>
    </source>
</evidence>
<keyword evidence="3" id="KW-0328">Glycosyltransferase</keyword>
<dbReference type="InterPro" id="IPR001173">
    <property type="entry name" value="Glyco_trans_2-like"/>
</dbReference>
<comment type="similarity">
    <text evidence="2">Belongs to the glycosyltransferase 2 family.</text>
</comment>
<dbReference type="EMBL" id="AP022588">
    <property type="protein sequence ID" value="BBY27920.1"/>
    <property type="molecule type" value="Genomic_DNA"/>
</dbReference>
<evidence type="ECO:0000256" key="4">
    <source>
        <dbReference type="ARBA" id="ARBA00022679"/>
    </source>
</evidence>
<dbReference type="AlphaFoldDB" id="A0A7I7QPE3"/>
<dbReference type="PANTHER" id="PTHR43179:SF12">
    <property type="entry name" value="GALACTOFURANOSYLTRANSFERASE GLFT2"/>
    <property type="match status" value="1"/>
</dbReference>
<gene>
    <name evidence="7" type="ORF">MSEDJ_20160</name>
</gene>
<evidence type="ECO:0000256" key="1">
    <source>
        <dbReference type="ARBA" id="ARBA00004776"/>
    </source>
</evidence>
<organism evidence="7 8">
    <name type="scientific">Mycolicibacterium sediminis</name>
    <dbReference type="NCBI Taxonomy" id="1286180"/>
    <lineage>
        <taxon>Bacteria</taxon>
        <taxon>Bacillati</taxon>
        <taxon>Actinomycetota</taxon>
        <taxon>Actinomycetes</taxon>
        <taxon>Mycobacteriales</taxon>
        <taxon>Mycobacteriaceae</taxon>
        <taxon>Mycolicibacterium</taxon>
    </lineage>
</organism>
<proteinExistence type="inferred from homology"/>
<keyword evidence="5" id="KW-0961">Cell wall biogenesis/degradation</keyword>
<dbReference type="PANTHER" id="PTHR43179">
    <property type="entry name" value="RHAMNOSYLTRANSFERASE WBBL"/>
    <property type="match status" value="1"/>
</dbReference>
<feature type="domain" description="Glycosyltransferase 2-like" evidence="6">
    <location>
        <begin position="108"/>
        <end position="226"/>
    </location>
</feature>
<dbReference type="Pfam" id="PF00535">
    <property type="entry name" value="Glycos_transf_2"/>
    <property type="match status" value="1"/>
</dbReference>
<evidence type="ECO:0000313" key="7">
    <source>
        <dbReference type="EMBL" id="BBY27920.1"/>
    </source>
</evidence>
<evidence type="ECO:0000256" key="5">
    <source>
        <dbReference type="ARBA" id="ARBA00023316"/>
    </source>
</evidence>
<name>A0A7I7QPE3_9MYCO</name>
<dbReference type="InterPro" id="IPR029044">
    <property type="entry name" value="Nucleotide-diphossugar_trans"/>
</dbReference>
<dbReference type="SUPFAM" id="SSF53448">
    <property type="entry name" value="Nucleotide-diphospho-sugar transferases"/>
    <property type="match status" value="1"/>
</dbReference>
<sequence length="439" mass="46873">MTPTTSTEATDLQPALPVPHPPTWAGAIWIGSIDVASVDRSGTYRLRDADGYDRARLLVRRGRDVVGFVELAVRASQIDPGELHDAVGRIRGESPATPVASGATPPITVVVCTRDRVEMLKVALASILALEYPDLAVIVVDNAARTAETRDYVQSLADPRVRLVVEPLPGLSRARNAGLAAATTEIIAFTDDDVLVDGDWLHGLANRFDRDPAVGCVSGIVPSGEIRTPAQAYFDQRVGWASSCNPASYQLDSPPPDVPLFPFQVGIYGTGANFAVRRSVVFDLGGFDEALGVGSPTEGGEDLDMFFRILLAGWRLAYEPSAIVWHRHRADNGALAVQARGYGLGLGAWLTKIALNPRTAWLAVRTVAAQARTAGRLGYRMSKVASPPPDLEALVPSGVGKLELRSIFGGPRAYVASRREGRRVAPLRGGRHAPAVVDG</sequence>
<dbReference type="Gene3D" id="3.90.550.10">
    <property type="entry name" value="Spore Coat Polysaccharide Biosynthesis Protein SpsA, Chain A"/>
    <property type="match status" value="1"/>
</dbReference>
<protein>
    <recommendedName>
        <fullName evidence="6">Glycosyltransferase 2-like domain-containing protein</fullName>
    </recommendedName>
</protein>
<evidence type="ECO:0000256" key="3">
    <source>
        <dbReference type="ARBA" id="ARBA00022676"/>
    </source>
</evidence>
<evidence type="ECO:0000259" key="6">
    <source>
        <dbReference type="Pfam" id="PF00535"/>
    </source>
</evidence>
<reference evidence="7 8" key="1">
    <citation type="journal article" date="2019" name="Emerg. Microbes Infect.">
        <title>Comprehensive subspecies identification of 175 nontuberculous mycobacteria species based on 7547 genomic profiles.</title>
        <authorList>
            <person name="Matsumoto Y."/>
            <person name="Kinjo T."/>
            <person name="Motooka D."/>
            <person name="Nabeya D."/>
            <person name="Jung N."/>
            <person name="Uechi K."/>
            <person name="Horii T."/>
            <person name="Iida T."/>
            <person name="Fujita J."/>
            <person name="Nakamura S."/>
        </authorList>
    </citation>
    <scope>NUCLEOTIDE SEQUENCE [LARGE SCALE GENOMIC DNA]</scope>
    <source>
        <strain evidence="7 8">JCM 17899</strain>
    </source>
</reference>
<dbReference type="KEGG" id="msei:MSEDJ_20160"/>
<accession>A0A7I7QPE3</accession>
<keyword evidence="4" id="KW-0808">Transferase</keyword>
<keyword evidence="8" id="KW-1185">Reference proteome</keyword>
<dbReference type="Proteomes" id="UP000467193">
    <property type="component" value="Chromosome"/>
</dbReference>